<sequence>MIWLAIVSIIYGVIASLDPILFIFIGYTLDVSGVYLGLLSAFWSIAYIVTSRIFNGFADEGNNKLLLLFALISLSISYIFLRSINHITAMLLYVMHAVALALMNLAISVTMLENSDSDSWSRASVIQRSLSSVSRGFILLLLAMWREISMGYLFGLSILLNIFSILILPSISWSFERRFYRLNRNINEIGMYIRASSSVLFLDKPSIAYHIYTTWGKENKVSIYRILIAITMATAIGDYIFAVLPIILKSYMSIYSLWIAYGIASIFSAFITIAVGMPSINRKIFAIAMAAARTCLLVFGLTFVNGSLTLATYIVLSSLLYMFIDITLYNMFIENSAGFSTANYFIFREIGSIIGSLIGGVALGFGIYPFLVAALIIGFTAVATLI</sequence>
<feature type="transmembrane region" description="Helical" evidence="1">
    <location>
        <begin position="353"/>
        <end position="383"/>
    </location>
</feature>
<evidence type="ECO:0000256" key="1">
    <source>
        <dbReference type="SAM" id="Phobius"/>
    </source>
</evidence>
<organism evidence="2">
    <name type="scientific">Ignisphaera aggregans</name>
    <dbReference type="NCBI Taxonomy" id="334771"/>
    <lineage>
        <taxon>Archaea</taxon>
        <taxon>Thermoproteota</taxon>
        <taxon>Thermoprotei</taxon>
        <taxon>Desulfurococcales</taxon>
        <taxon>Desulfurococcaceae</taxon>
        <taxon>Ignisphaera</taxon>
    </lineage>
</organism>
<dbReference type="InterPro" id="IPR036259">
    <property type="entry name" value="MFS_trans_sf"/>
</dbReference>
<evidence type="ECO:0008006" key="3">
    <source>
        <dbReference type="Google" id="ProtNLM"/>
    </source>
</evidence>
<keyword evidence="1" id="KW-0472">Membrane</keyword>
<feature type="transmembrane region" description="Helical" evidence="1">
    <location>
        <begin position="7"/>
        <end position="27"/>
    </location>
</feature>
<keyword evidence="1" id="KW-0812">Transmembrane</keyword>
<feature type="transmembrane region" description="Helical" evidence="1">
    <location>
        <begin position="284"/>
        <end position="304"/>
    </location>
</feature>
<gene>
    <name evidence="2" type="ORF">ENM84_04270</name>
</gene>
<proteinExistence type="predicted"/>
<feature type="transmembrane region" description="Helical" evidence="1">
    <location>
        <begin position="310"/>
        <end position="332"/>
    </location>
</feature>
<dbReference type="AlphaFoldDB" id="A0A7C5XKL5"/>
<dbReference type="SUPFAM" id="SSF103473">
    <property type="entry name" value="MFS general substrate transporter"/>
    <property type="match status" value="1"/>
</dbReference>
<protein>
    <recommendedName>
        <fullName evidence="3">MFS transporter</fullName>
    </recommendedName>
</protein>
<reference evidence="2" key="1">
    <citation type="journal article" date="2020" name="mSystems">
        <title>Genome- and Community-Level Interaction Insights into Carbon Utilization and Element Cycling Functions of Hydrothermarchaeota in Hydrothermal Sediment.</title>
        <authorList>
            <person name="Zhou Z."/>
            <person name="Liu Y."/>
            <person name="Xu W."/>
            <person name="Pan J."/>
            <person name="Luo Z.H."/>
            <person name="Li M."/>
        </authorList>
    </citation>
    <scope>NUCLEOTIDE SEQUENCE [LARGE SCALE GENOMIC DNA]</scope>
    <source>
        <strain evidence="2">SpSt-1121</strain>
    </source>
</reference>
<keyword evidence="1" id="KW-1133">Transmembrane helix</keyword>
<accession>A0A7C5XKL5</accession>
<feature type="transmembrane region" description="Helical" evidence="1">
    <location>
        <begin position="90"/>
        <end position="113"/>
    </location>
</feature>
<evidence type="ECO:0000313" key="2">
    <source>
        <dbReference type="EMBL" id="HHP81862.1"/>
    </source>
</evidence>
<feature type="transmembrane region" description="Helical" evidence="1">
    <location>
        <begin position="151"/>
        <end position="175"/>
    </location>
</feature>
<feature type="transmembrane region" description="Helical" evidence="1">
    <location>
        <begin position="254"/>
        <end position="277"/>
    </location>
</feature>
<dbReference type="EMBL" id="DRZI01000183">
    <property type="protein sequence ID" value="HHP81862.1"/>
    <property type="molecule type" value="Genomic_DNA"/>
</dbReference>
<feature type="transmembrane region" description="Helical" evidence="1">
    <location>
        <begin position="33"/>
        <end position="54"/>
    </location>
</feature>
<feature type="transmembrane region" description="Helical" evidence="1">
    <location>
        <begin position="66"/>
        <end position="84"/>
    </location>
</feature>
<comment type="caution">
    <text evidence="2">The sequence shown here is derived from an EMBL/GenBank/DDBJ whole genome shotgun (WGS) entry which is preliminary data.</text>
</comment>
<feature type="transmembrane region" description="Helical" evidence="1">
    <location>
        <begin position="226"/>
        <end position="248"/>
    </location>
</feature>
<name>A0A7C5XKL5_9CREN</name>